<dbReference type="AlphaFoldDB" id="A0A5C7GUZ3"/>
<sequence length="132" mass="14504">MQGCERLQNALIECHGRVSSGPARESACRHLNRALAQCLVSVVCPEEAEAVRSMCTSGGTALKRSQCQQAQLSLSLFFGYSLNSFKTRSKTAASLRLTPKSHRDDRTGAADLKTSLRRPPHRGCRLDSAEWQ</sequence>
<dbReference type="Proteomes" id="UP000323000">
    <property type="component" value="Chromosome 13"/>
</dbReference>
<proteinExistence type="predicted"/>
<name>A0A5C7GUZ3_9ROSI</name>
<comment type="caution">
    <text evidence="2">The sequence shown here is derived from an EMBL/GenBank/DDBJ whole genome shotgun (WGS) entry which is preliminary data.</text>
</comment>
<feature type="region of interest" description="Disordered" evidence="1">
    <location>
        <begin position="92"/>
        <end position="132"/>
    </location>
</feature>
<keyword evidence="3" id="KW-1185">Reference proteome</keyword>
<accession>A0A5C7GUZ3</accession>
<evidence type="ECO:0000313" key="2">
    <source>
        <dbReference type="EMBL" id="TXG48365.1"/>
    </source>
</evidence>
<dbReference type="EMBL" id="VAHF01000013">
    <property type="protein sequence ID" value="TXG48365.1"/>
    <property type="molecule type" value="Genomic_DNA"/>
</dbReference>
<gene>
    <name evidence="2" type="ORF">EZV62_027659</name>
</gene>
<reference evidence="3" key="1">
    <citation type="journal article" date="2019" name="Gigascience">
        <title>De novo genome assembly of the endangered Acer yangbiense, a plant species with extremely small populations endemic to Yunnan Province, China.</title>
        <authorList>
            <person name="Yang J."/>
            <person name="Wariss H.M."/>
            <person name="Tao L."/>
            <person name="Zhang R."/>
            <person name="Yun Q."/>
            <person name="Hollingsworth P."/>
            <person name="Dao Z."/>
            <person name="Luo G."/>
            <person name="Guo H."/>
            <person name="Ma Y."/>
            <person name="Sun W."/>
        </authorList>
    </citation>
    <scope>NUCLEOTIDE SEQUENCE [LARGE SCALE GENOMIC DNA]</scope>
    <source>
        <strain evidence="3">cv. Malutang</strain>
    </source>
</reference>
<dbReference type="OrthoDB" id="771242at2759"/>
<evidence type="ECO:0000256" key="1">
    <source>
        <dbReference type="SAM" id="MobiDB-lite"/>
    </source>
</evidence>
<organism evidence="2 3">
    <name type="scientific">Acer yangbiense</name>
    <dbReference type="NCBI Taxonomy" id="1000413"/>
    <lineage>
        <taxon>Eukaryota</taxon>
        <taxon>Viridiplantae</taxon>
        <taxon>Streptophyta</taxon>
        <taxon>Embryophyta</taxon>
        <taxon>Tracheophyta</taxon>
        <taxon>Spermatophyta</taxon>
        <taxon>Magnoliopsida</taxon>
        <taxon>eudicotyledons</taxon>
        <taxon>Gunneridae</taxon>
        <taxon>Pentapetalae</taxon>
        <taxon>rosids</taxon>
        <taxon>malvids</taxon>
        <taxon>Sapindales</taxon>
        <taxon>Sapindaceae</taxon>
        <taxon>Hippocastanoideae</taxon>
        <taxon>Acereae</taxon>
        <taxon>Acer</taxon>
    </lineage>
</organism>
<evidence type="ECO:0008006" key="4">
    <source>
        <dbReference type="Google" id="ProtNLM"/>
    </source>
</evidence>
<evidence type="ECO:0000313" key="3">
    <source>
        <dbReference type="Proteomes" id="UP000323000"/>
    </source>
</evidence>
<protein>
    <recommendedName>
        <fullName evidence="4">COX assembly mitochondrial protein</fullName>
    </recommendedName>
</protein>